<dbReference type="AlphaFoldDB" id="A0A8C2XFC4"/>
<dbReference type="PANTHER" id="PTHR15732:SF4">
    <property type="entry name" value="PROTEIN MOONRAKER"/>
    <property type="match status" value="1"/>
</dbReference>
<dbReference type="GO" id="GO:0007099">
    <property type="term" value="P:centriole replication"/>
    <property type="evidence" value="ECO:0007669"/>
    <property type="project" value="InterPro"/>
</dbReference>
<evidence type="ECO:0000313" key="3">
    <source>
        <dbReference type="Proteomes" id="UP000694565"/>
    </source>
</evidence>
<name>A0A8C2XFC4_CYCLU</name>
<organism evidence="2 3">
    <name type="scientific">Cyclopterus lumpus</name>
    <name type="common">Lumpsucker</name>
    <dbReference type="NCBI Taxonomy" id="8103"/>
    <lineage>
        <taxon>Eukaryota</taxon>
        <taxon>Metazoa</taxon>
        <taxon>Chordata</taxon>
        <taxon>Craniata</taxon>
        <taxon>Vertebrata</taxon>
        <taxon>Euteleostomi</taxon>
        <taxon>Actinopterygii</taxon>
        <taxon>Neopterygii</taxon>
        <taxon>Teleostei</taxon>
        <taxon>Neoteleostei</taxon>
        <taxon>Acanthomorphata</taxon>
        <taxon>Eupercaria</taxon>
        <taxon>Perciformes</taxon>
        <taxon>Cottioidei</taxon>
        <taxon>Cottales</taxon>
        <taxon>Cyclopteridae</taxon>
        <taxon>Cyclopterus</taxon>
    </lineage>
</organism>
<dbReference type="InterPro" id="IPR031447">
    <property type="entry name" value="MNR"/>
</dbReference>
<feature type="region of interest" description="Disordered" evidence="1">
    <location>
        <begin position="89"/>
        <end position="155"/>
    </location>
</feature>
<feature type="compositionally biased region" description="Low complexity" evidence="1">
    <location>
        <begin position="115"/>
        <end position="124"/>
    </location>
</feature>
<dbReference type="Ensembl" id="ENSCLMT00005018966.1">
    <property type="protein sequence ID" value="ENSCLMP00005017956.1"/>
    <property type="gene ID" value="ENSCLMG00005009150.1"/>
</dbReference>
<dbReference type="PANTHER" id="PTHR15732">
    <property type="entry name" value="PROTEIN MOONRAKER"/>
    <property type="match status" value="1"/>
</dbReference>
<dbReference type="GO" id="GO:0034451">
    <property type="term" value="C:centriolar satellite"/>
    <property type="evidence" value="ECO:0007669"/>
    <property type="project" value="TreeGrafter"/>
</dbReference>
<reference evidence="2" key="2">
    <citation type="submission" date="2025-09" db="UniProtKB">
        <authorList>
            <consortium name="Ensembl"/>
        </authorList>
    </citation>
    <scope>IDENTIFICATION</scope>
</reference>
<accession>A0A8C2XFC4</accession>
<proteinExistence type="predicted"/>
<protein>
    <submittedName>
        <fullName evidence="2">Uncharacterized protein</fullName>
    </submittedName>
</protein>
<dbReference type="Proteomes" id="UP000694565">
    <property type="component" value="Unplaced"/>
</dbReference>
<dbReference type="GeneTree" id="ENSGT00940000178004"/>
<evidence type="ECO:0000313" key="2">
    <source>
        <dbReference type="Ensembl" id="ENSCLMP00005017956.1"/>
    </source>
</evidence>
<dbReference type="GO" id="GO:0071539">
    <property type="term" value="P:protein localization to centrosome"/>
    <property type="evidence" value="ECO:0007669"/>
    <property type="project" value="TreeGrafter"/>
</dbReference>
<dbReference type="Pfam" id="PF15718">
    <property type="entry name" value="MNR"/>
    <property type="match status" value="1"/>
</dbReference>
<reference evidence="2" key="1">
    <citation type="submission" date="2025-08" db="UniProtKB">
        <authorList>
            <consortium name="Ensembl"/>
        </authorList>
    </citation>
    <scope>IDENTIFICATION</scope>
</reference>
<keyword evidence="3" id="KW-1185">Reference proteome</keyword>
<evidence type="ECO:0000256" key="1">
    <source>
        <dbReference type="SAM" id="MobiDB-lite"/>
    </source>
</evidence>
<sequence>MSHTRHIKRLLSYTPQLLFHEAFPASTSNRATHVCPPTPIVIERLLPPSEEREKVESTRSSISFTTLSEERLGAAVRLAKRDLRRRRFESLTKSPAKPSQEASFNETSDVELLQTKSKTSSPKKNSTRSGAKLSANTPQKRPICLMPRIGRSPPTRDLAPRQFEGGRHAPLSQEIGKLQNELELYIQKVEALSNRGNSPKQLVTLAMSQC</sequence>